<keyword evidence="12" id="KW-1185">Reference proteome</keyword>
<keyword evidence="5 9" id="KW-0812">Transmembrane</keyword>
<comment type="caution">
    <text evidence="9">Lacks conserved residue(s) required for the propagation of feature annotation.</text>
</comment>
<evidence type="ECO:0000256" key="6">
    <source>
        <dbReference type="ARBA" id="ARBA00022989"/>
    </source>
</evidence>
<sequence>MQVQPIPEKILPEHERMEFSSKTQCEVSVEPTDYDHLDNVVFSTGLDRWIDRVGNVISLAFLVSVVISFYEILSRYLFDAPTIWVHETTIMICALCMAYGGAYCLARDSHIRIRIIYDALGRRGKRMLDVFNGLLSLFYCALIAYAAFVLAEKALFTLAASFDWKRQVRPGIRYIPPWSSPGCSWCCCL</sequence>
<evidence type="ECO:0000259" key="10">
    <source>
        <dbReference type="Pfam" id="PF04290"/>
    </source>
</evidence>
<keyword evidence="7 9" id="KW-0472">Membrane</keyword>
<evidence type="ECO:0000256" key="4">
    <source>
        <dbReference type="ARBA" id="ARBA00022519"/>
    </source>
</evidence>
<comment type="function">
    <text evidence="9">Part of the tripartite ATP-independent periplasmic (TRAP) transport system.</text>
</comment>
<evidence type="ECO:0000256" key="1">
    <source>
        <dbReference type="ARBA" id="ARBA00004429"/>
    </source>
</evidence>
<keyword evidence="2 9" id="KW-0813">Transport</keyword>
<dbReference type="EMBL" id="JBHSWE010000001">
    <property type="protein sequence ID" value="MFC6672704.1"/>
    <property type="molecule type" value="Genomic_DNA"/>
</dbReference>
<gene>
    <name evidence="11" type="ORF">ACFQDL_23495</name>
</gene>
<name>A0ABW2A5X3_9GAMM</name>
<accession>A0ABW2A5X3</accession>
<evidence type="ECO:0000256" key="9">
    <source>
        <dbReference type="RuleBase" id="RU369079"/>
    </source>
</evidence>
<dbReference type="RefSeq" id="WP_379911125.1">
    <property type="nucleotide sequence ID" value="NZ_JBHSWE010000001.1"/>
</dbReference>
<keyword evidence="6 9" id="KW-1133">Transmembrane helix</keyword>
<comment type="caution">
    <text evidence="11">The sequence shown here is derived from an EMBL/GenBank/DDBJ whole genome shotgun (WGS) entry which is preliminary data.</text>
</comment>
<dbReference type="InterPro" id="IPR055348">
    <property type="entry name" value="DctQ"/>
</dbReference>
<dbReference type="PANTHER" id="PTHR35011">
    <property type="entry name" value="2,3-DIKETO-L-GULONATE TRAP TRANSPORTER SMALL PERMEASE PROTEIN YIAM"/>
    <property type="match status" value="1"/>
</dbReference>
<dbReference type="InterPro" id="IPR007387">
    <property type="entry name" value="TRAP_DctQ"/>
</dbReference>
<evidence type="ECO:0000256" key="2">
    <source>
        <dbReference type="ARBA" id="ARBA00022448"/>
    </source>
</evidence>
<evidence type="ECO:0000313" key="11">
    <source>
        <dbReference type="EMBL" id="MFC6672704.1"/>
    </source>
</evidence>
<keyword evidence="4 9" id="KW-0997">Cell inner membrane</keyword>
<reference evidence="12" key="1">
    <citation type="journal article" date="2019" name="Int. J. Syst. Evol. Microbiol.">
        <title>The Global Catalogue of Microorganisms (GCM) 10K type strain sequencing project: providing services to taxonomists for standard genome sequencing and annotation.</title>
        <authorList>
            <consortium name="The Broad Institute Genomics Platform"/>
            <consortium name="The Broad Institute Genome Sequencing Center for Infectious Disease"/>
            <person name="Wu L."/>
            <person name="Ma J."/>
        </authorList>
    </citation>
    <scope>NUCLEOTIDE SEQUENCE [LARGE SCALE GENOMIC DNA]</scope>
    <source>
        <strain evidence="12">NBRC 111756</strain>
    </source>
</reference>
<comment type="subunit">
    <text evidence="9">The complex comprises the extracytoplasmic solute receptor protein and the two transmembrane proteins.</text>
</comment>
<feature type="transmembrane region" description="Helical" evidence="9">
    <location>
        <begin position="56"/>
        <end position="78"/>
    </location>
</feature>
<evidence type="ECO:0000256" key="7">
    <source>
        <dbReference type="ARBA" id="ARBA00023136"/>
    </source>
</evidence>
<proteinExistence type="inferred from homology"/>
<evidence type="ECO:0000256" key="3">
    <source>
        <dbReference type="ARBA" id="ARBA00022475"/>
    </source>
</evidence>
<feature type="transmembrane region" description="Helical" evidence="9">
    <location>
        <begin position="127"/>
        <end position="148"/>
    </location>
</feature>
<keyword evidence="3" id="KW-1003">Cell membrane</keyword>
<evidence type="ECO:0000313" key="12">
    <source>
        <dbReference type="Proteomes" id="UP001596422"/>
    </source>
</evidence>
<dbReference type="Pfam" id="PF04290">
    <property type="entry name" value="DctQ"/>
    <property type="match status" value="1"/>
</dbReference>
<feature type="transmembrane region" description="Helical" evidence="9">
    <location>
        <begin position="84"/>
        <end position="106"/>
    </location>
</feature>
<comment type="subcellular location">
    <subcellularLocation>
        <location evidence="1 9">Cell inner membrane</location>
        <topology evidence="1 9">Multi-pass membrane protein</topology>
    </subcellularLocation>
</comment>
<dbReference type="Proteomes" id="UP001596422">
    <property type="component" value="Unassembled WGS sequence"/>
</dbReference>
<dbReference type="PANTHER" id="PTHR35011:SF4">
    <property type="entry name" value="SLL1102 PROTEIN"/>
    <property type="match status" value="1"/>
</dbReference>
<evidence type="ECO:0000256" key="5">
    <source>
        <dbReference type="ARBA" id="ARBA00022692"/>
    </source>
</evidence>
<comment type="similarity">
    <text evidence="8 9">Belongs to the TRAP transporter small permease family.</text>
</comment>
<protein>
    <recommendedName>
        <fullName evidence="9">TRAP transporter small permease protein</fullName>
    </recommendedName>
</protein>
<evidence type="ECO:0000256" key="8">
    <source>
        <dbReference type="ARBA" id="ARBA00038436"/>
    </source>
</evidence>
<feature type="domain" description="Tripartite ATP-independent periplasmic transporters DctQ component" evidence="10">
    <location>
        <begin position="65"/>
        <end position="159"/>
    </location>
</feature>
<organism evidence="11 12">
    <name type="scientific">Marinobacterium aestuariivivens</name>
    <dbReference type="NCBI Taxonomy" id="1698799"/>
    <lineage>
        <taxon>Bacteria</taxon>
        <taxon>Pseudomonadati</taxon>
        <taxon>Pseudomonadota</taxon>
        <taxon>Gammaproteobacteria</taxon>
        <taxon>Oceanospirillales</taxon>
        <taxon>Oceanospirillaceae</taxon>
        <taxon>Marinobacterium</taxon>
    </lineage>
</organism>